<dbReference type="EMBL" id="CP029353">
    <property type="protein sequence ID" value="AWK87138.1"/>
    <property type="molecule type" value="Genomic_DNA"/>
</dbReference>
<reference evidence="7" key="1">
    <citation type="submission" date="2018-05" db="EMBL/GenBank/DDBJ databases">
        <title>Azospirillum thermophila sp. nov., a novel isolated from hot spring.</title>
        <authorList>
            <person name="Zhao Z."/>
        </authorList>
    </citation>
    <scope>NUCLEOTIDE SEQUENCE [LARGE SCALE GENOMIC DNA]</scope>
    <source>
        <strain evidence="7">CFH 70021</strain>
    </source>
</reference>
<feature type="signal peptide" evidence="4">
    <location>
        <begin position="1"/>
        <end position="25"/>
    </location>
</feature>
<keyword evidence="3" id="KW-0813">Transport</keyword>
<feature type="chain" id="PRO_5015763926" evidence="4">
    <location>
        <begin position="26"/>
        <end position="409"/>
    </location>
</feature>
<comment type="similarity">
    <text evidence="1">Belongs to the leucine-binding protein family.</text>
</comment>
<feature type="domain" description="Leucine-binding protein" evidence="5">
    <location>
        <begin position="35"/>
        <end position="372"/>
    </location>
</feature>
<proteinExistence type="inferred from homology"/>
<dbReference type="GO" id="GO:0006865">
    <property type="term" value="P:amino acid transport"/>
    <property type="evidence" value="ECO:0007669"/>
    <property type="project" value="UniProtKB-KW"/>
</dbReference>
<protein>
    <submittedName>
        <fullName evidence="6">ABC transporter permease</fullName>
    </submittedName>
</protein>
<dbReference type="CDD" id="cd06327">
    <property type="entry name" value="PBP1_SBP-like"/>
    <property type="match status" value="1"/>
</dbReference>
<evidence type="ECO:0000256" key="3">
    <source>
        <dbReference type="ARBA" id="ARBA00022970"/>
    </source>
</evidence>
<dbReference type="InterPro" id="IPR051010">
    <property type="entry name" value="BCAA_transport"/>
</dbReference>
<dbReference type="InterPro" id="IPR028081">
    <property type="entry name" value="Leu-bd"/>
</dbReference>
<evidence type="ECO:0000256" key="1">
    <source>
        <dbReference type="ARBA" id="ARBA00010062"/>
    </source>
</evidence>
<evidence type="ECO:0000256" key="2">
    <source>
        <dbReference type="ARBA" id="ARBA00022729"/>
    </source>
</evidence>
<organism evidence="6 7">
    <name type="scientific">Azospirillum thermophilum</name>
    <dbReference type="NCBI Taxonomy" id="2202148"/>
    <lineage>
        <taxon>Bacteria</taxon>
        <taxon>Pseudomonadati</taxon>
        <taxon>Pseudomonadota</taxon>
        <taxon>Alphaproteobacteria</taxon>
        <taxon>Rhodospirillales</taxon>
        <taxon>Azospirillaceae</taxon>
        <taxon>Azospirillum</taxon>
    </lineage>
</organism>
<keyword evidence="7" id="KW-1185">Reference proteome</keyword>
<keyword evidence="3" id="KW-0029">Amino-acid transport</keyword>
<dbReference type="Pfam" id="PF13458">
    <property type="entry name" value="Peripla_BP_6"/>
    <property type="match status" value="1"/>
</dbReference>
<dbReference type="PANTHER" id="PTHR30483">
    <property type="entry name" value="LEUCINE-SPECIFIC-BINDING PROTEIN"/>
    <property type="match status" value="1"/>
</dbReference>
<dbReference type="SUPFAM" id="SSF53822">
    <property type="entry name" value="Periplasmic binding protein-like I"/>
    <property type="match status" value="1"/>
</dbReference>
<dbReference type="InterPro" id="IPR028082">
    <property type="entry name" value="Peripla_BP_I"/>
</dbReference>
<evidence type="ECO:0000259" key="5">
    <source>
        <dbReference type="Pfam" id="PF13458"/>
    </source>
</evidence>
<gene>
    <name evidence="6" type="ORF">DEW08_13705</name>
</gene>
<dbReference type="Gene3D" id="3.40.50.2300">
    <property type="match status" value="2"/>
</dbReference>
<dbReference type="AlphaFoldDB" id="A0A2S2CRM4"/>
<dbReference type="RefSeq" id="WP_109327956.1">
    <property type="nucleotide sequence ID" value="NZ_CP029353.1"/>
</dbReference>
<evidence type="ECO:0000313" key="6">
    <source>
        <dbReference type="EMBL" id="AWK87138.1"/>
    </source>
</evidence>
<evidence type="ECO:0000256" key="4">
    <source>
        <dbReference type="SAM" id="SignalP"/>
    </source>
</evidence>
<dbReference type="Proteomes" id="UP000245629">
    <property type="component" value="Chromosome 2"/>
</dbReference>
<dbReference type="PANTHER" id="PTHR30483:SF6">
    <property type="entry name" value="PERIPLASMIC BINDING PROTEIN OF ABC TRANSPORTER FOR NATURAL AMINO ACIDS"/>
    <property type="match status" value="1"/>
</dbReference>
<sequence length="409" mass="43451">MISRYLAGAALAALAIGAAHGTAAAQQGKLSGDMIRIGVLNDRSGLYADLGGEGSAVAARMAAEEFGGKILGKPIEVIAADHQNKPDIGSNIARQWIDQDGVDVIVDVPNSGVALAVQEVTREKKKIFLMEGPATSRLTGDACSPTGFHWAYDTRALAVGTGRAMVQEGGKTWYFLTADYAFGHQLEADTAAEVKKAGGTVVGSVRHPLNTADFSSFLLQAQASGAQVIGLANAGGDTITSIKQAAEFGLTQGGKQKLAGLLLFLSDVHALGLPVAQDLVLTTGFYWDMDDEKRAWSKKFMEKTGKMPTMVQAGSYSAVRHYLKAVEAAGTDDGPTVAARMKEMPVNDMFAKNGKILQNGRMVHDMYLARVKKPSESKGPWDYYQIIRTIPGDEAFASFEESGCKLAAK</sequence>
<name>A0A2S2CRM4_9PROT</name>
<evidence type="ECO:0000313" key="7">
    <source>
        <dbReference type="Proteomes" id="UP000245629"/>
    </source>
</evidence>
<accession>A0A2S2CRM4</accession>
<keyword evidence="2 4" id="KW-0732">Signal</keyword>
<dbReference type="KEGG" id="azz:DEW08_13705"/>
<dbReference type="OrthoDB" id="5450279at2"/>